<name>A0A250X4Z9_9CHLO</name>
<evidence type="ECO:0000313" key="2">
    <source>
        <dbReference type="Proteomes" id="UP000232323"/>
    </source>
</evidence>
<keyword evidence="2" id="KW-1185">Reference proteome</keyword>
<dbReference type="EMBL" id="BEGY01000030">
    <property type="protein sequence ID" value="GAX78167.1"/>
    <property type="molecule type" value="Genomic_DNA"/>
</dbReference>
<sequence length="458" mass="51999">MQDLTETLKKSLNLANACLFNPGLVNLSDRQGTFIMSIRAYWSKFRNKPCIRSKDAGGPWSEEWWSGTNGYVLAVLRRPLSGGSIVVLSHKVIRKTNMEDVRLFRDDRGKIRMMFNRGFGDHETGHTKVQVAELRISGPSFELSIGPEQSLIFLGQQRLEKNWVPWEGTSLMTYTNYPFFAPHTVMDWVDYDKPRVQLKPVANSPAPFFEKVFRDRGGWIRFSGGTPAVRLDKERFVAVGHAVGDLSCFHKKIPEQPIKRKLNQHLSKELGMKTVLRRGRSAIEYNKHSDGLAENINMVEHSCNSSTPAPGNGREWWDHLKYSHDIPQHHQFWEYFFFLYAWSVEPPYQITHISHAFIPFDAEDHSGVVFPTGLQLLRHNKPEEYGPSLGISYGKSDHSVMMMTLSAATVKEYLQPTHGANNNPLHYKFCALDSTVPIMSHSEGAFQSSGLSGSSLVT</sequence>
<dbReference type="Proteomes" id="UP000232323">
    <property type="component" value="Unassembled WGS sequence"/>
</dbReference>
<accession>A0A250X4Z9</accession>
<evidence type="ECO:0000313" key="1">
    <source>
        <dbReference type="EMBL" id="GAX78167.1"/>
    </source>
</evidence>
<dbReference type="AlphaFoldDB" id="A0A250X4Z9"/>
<comment type="caution">
    <text evidence="1">The sequence shown here is derived from an EMBL/GenBank/DDBJ whole genome shotgun (WGS) entry which is preliminary data.</text>
</comment>
<dbReference type="OrthoDB" id="522901at2759"/>
<proteinExistence type="predicted"/>
<reference evidence="1 2" key="1">
    <citation type="submission" date="2017-08" db="EMBL/GenBank/DDBJ databases">
        <title>Acidophilic green algal genome provides insights into adaptation to an acidic environment.</title>
        <authorList>
            <person name="Hirooka S."/>
            <person name="Hirose Y."/>
            <person name="Kanesaki Y."/>
            <person name="Higuchi S."/>
            <person name="Fujiwara T."/>
            <person name="Onuma R."/>
            <person name="Era A."/>
            <person name="Ohbayashi R."/>
            <person name="Uzuka A."/>
            <person name="Nozaki H."/>
            <person name="Yoshikawa H."/>
            <person name="Miyagishima S.Y."/>
        </authorList>
    </citation>
    <scope>NUCLEOTIDE SEQUENCE [LARGE SCALE GENOMIC DNA]</scope>
    <source>
        <strain evidence="1 2">NIES-2499</strain>
    </source>
</reference>
<protein>
    <submittedName>
        <fullName evidence="1">Uncharacterized protein</fullName>
    </submittedName>
</protein>
<gene>
    <name evidence="1" type="ORF">CEUSTIGMA_g5609.t1</name>
</gene>
<organism evidence="1 2">
    <name type="scientific">Chlamydomonas eustigma</name>
    <dbReference type="NCBI Taxonomy" id="1157962"/>
    <lineage>
        <taxon>Eukaryota</taxon>
        <taxon>Viridiplantae</taxon>
        <taxon>Chlorophyta</taxon>
        <taxon>core chlorophytes</taxon>
        <taxon>Chlorophyceae</taxon>
        <taxon>CS clade</taxon>
        <taxon>Chlamydomonadales</taxon>
        <taxon>Chlamydomonadaceae</taxon>
        <taxon>Chlamydomonas</taxon>
    </lineage>
</organism>